<feature type="transmembrane region" description="Helical" evidence="1">
    <location>
        <begin position="67"/>
        <end position="88"/>
    </location>
</feature>
<dbReference type="EMBL" id="JQIF01000105">
    <property type="protein sequence ID" value="KGJ51618.1"/>
    <property type="molecule type" value="Genomic_DNA"/>
</dbReference>
<feature type="transmembrane region" description="Helical" evidence="1">
    <location>
        <begin position="100"/>
        <end position="129"/>
    </location>
</feature>
<name>A0A099I3Z9_CLOIN</name>
<feature type="transmembrane region" description="Helical" evidence="1">
    <location>
        <begin position="38"/>
        <end position="61"/>
    </location>
</feature>
<dbReference type="CDD" id="cd16935">
    <property type="entry name" value="HATPase_AgrC-ComD-like"/>
    <property type="match status" value="1"/>
</dbReference>
<evidence type="ECO:0000313" key="3">
    <source>
        <dbReference type="EMBL" id="KGJ51618.1"/>
    </source>
</evidence>
<feature type="transmembrane region" description="Helical" evidence="1">
    <location>
        <begin position="6"/>
        <end position="26"/>
    </location>
</feature>
<evidence type="ECO:0000313" key="4">
    <source>
        <dbReference type="Proteomes" id="UP000030008"/>
    </source>
</evidence>
<comment type="caution">
    <text evidence="3">The sequence shown here is derived from an EMBL/GenBank/DDBJ whole genome shotgun (WGS) entry which is preliminary data.</text>
</comment>
<dbReference type="Proteomes" id="UP000030008">
    <property type="component" value="Unassembled WGS sequence"/>
</dbReference>
<dbReference type="Pfam" id="PF14501">
    <property type="entry name" value="HATPase_c_5"/>
    <property type="match status" value="1"/>
</dbReference>
<dbReference type="InterPro" id="IPR036890">
    <property type="entry name" value="HATPase_C_sf"/>
</dbReference>
<dbReference type="RefSeq" id="WP_044907565.1">
    <property type="nucleotide sequence ID" value="NZ_JQIF01000105.1"/>
</dbReference>
<feature type="transmembrane region" description="Helical" evidence="1">
    <location>
        <begin position="135"/>
        <end position="152"/>
    </location>
</feature>
<feature type="transmembrane region" description="Helical" evidence="1">
    <location>
        <begin position="167"/>
        <end position="184"/>
    </location>
</feature>
<organism evidence="3 4">
    <name type="scientific">Clostridium innocuum</name>
    <dbReference type="NCBI Taxonomy" id="1522"/>
    <lineage>
        <taxon>Bacteria</taxon>
        <taxon>Bacillati</taxon>
        <taxon>Bacillota</taxon>
        <taxon>Clostridia</taxon>
        <taxon>Eubacteriales</taxon>
        <taxon>Clostridiaceae</taxon>
        <taxon>Clostridium</taxon>
    </lineage>
</organism>
<dbReference type="SUPFAM" id="SSF55874">
    <property type="entry name" value="ATPase domain of HSP90 chaperone/DNA topoisomerase II/histidine kinase"/>
    <property type="match status" value="1"/>
</dbReference>
<keyword evidence="3" id="KW-0418">Kinase</keyword>
<dbReference type="GO" id="GO:0042802">
    <property type="term" value="F:identical protein binding"/>
    <property type="evidence" value="ECO:0007669"/>
    <property type="project" value="TreeGrafter"/>
</dbReference>
<protein>
    <submittedName>
        <fullName evidence="3">Histidine kinase</fullName>
    </submittedName>
</protein>
<evidence type="ECO:0000256" key="1">
    <source>
        <dbReference type="SAM" id="Phobius"/>
    </source>
</evidence>
<sequence length="441" mass="51712">MEYIDASLIITILKSVLSYFFLYKIMELKINKKSKRQTLIFLLFLLILFIGNLAVFAFISWEDEFGIVRYYPDIIEDILMMLIIITVFHTNIWKSIYYIVFGYVFVLSVQLLGGIIDFILLDSIFHIILTPDQEAILYLLEIGLLFIIYLIIKHRNNRQYMIDEKDWPLFAVLAIIVCAYFYYIQNVVPYIDPENSIMYVSMDYIQLGFIVGIFFLFGRYHIILGKKSQELLNTQLKLQSEEFQLKLRDELTHANTENKKLRHDLKHHFTVLQSKIKEDPEYALEYVKQLSDHVEIVTYANTNNEILNYILNTKAAIAHQMDIPFEYKISDALLFINDFDLISILGNALDNAIEALQFVKEAWIHMVIASYEDTVIIKIENPCDSARIKWNDDVLSTSKKDKDKHGYGLKNIKELCEKYQGSMEINIENAIFQLILSFLKI</sequence>
<dbReference type="InterPro" id="IPR032834">
    <property type="entry name" value="NatK-like_C"/>
</dbReference>
<gene>
    <name evidence="3" type="ORF">CIAN88_19490</name>
</gene>
<evidence type="ECO:0000259" key="2">
    <source>
        <dbReference type="Pfam" id="PF14501"/>
    </source>
</evidence>
<dbReference type="AlphaFoldDB" id="A0A099I3Z9"/>
<dbReference type="Gene3D" id="3.30.565.10">
    <property type="entry name" value="Histidine kinase-like ATPase, C-terminal domain"/>
    <property type="match status" value="1"/>
</dbReference>
<keyword evidence="3" id="KW-0808">Transferase</keyword>
<dbReference type="PANTHER" id="PTHR40448:SF1">
    <property type="entry name" value="TWO-COMPONENT SENSOR HISTIDINE KINASE"/>
    <property type="match status" value="1"/>
</dbReference>
<keyword evidence="1" id="KW-0472">Membrane</keyword>
<dbReference type="PANTHER" id="PTHR40448">
    <property type="entry name" value="TWO-COMPONENT SENSOR HISTIDINE KINASE"/>
    <property type="match status" value="1"/>
</dbReference>
<accession>A0A099I3Z9</accession>
<feature type="domain" description="Sensor histidine kinase NatK-like C-terminal" evidence="2">
    <location>
        <begin position="338"/>
        <end position="435"/>
    </location>
</feature>
<keyword evidence="1" id="KW-0812">Transmembrane</keyword>
<proteinExistence type="predicted"/>
<keyword evidence="1" id="KW-1133">Transmembrane helix</keyword>
<feature type="transmembrane region" description="Helical" evidence="1">
    <location>
        <begin position="204"/>
        <end position="222"/>
    </location>
</feature>
<reference evidence="3 4" key="1">
    <citation type="submission" date="2014-08" db="EMBL/GenBank/DDBJ databases">
        <title>Clostridium innocuum, an unnegligible vancomycin-resistant pathogen causing extra-intestinal infections.</title>
        <authorList>
            <person name="Feng Y."/>
            <person name="Chiu C.-H."/>
        </authorList>
    </citation>
    <scope>NUCLEOTIDE SEQUENCE [LARGE SCALE GENOMIC DNA]</scope>
    <source>
        <strain evidence="3 4">AN88</strain>
    </source>
</reference>
<dbReference type="GO" id="GO:0016301">
    <property type="term" value="F:kinase activity"/>
    <property type="evidence" value="ECO:0007669"/>
    <property type="project" value="UniProtKB-KW"/>
</dbReference>